<organism evidence="7 8">
    <name type="scientific">Eiseniibacteriota bacterium</name>
    <dbReference type="NCBI Taxonomy" id="2212470"/>
    <lineage>
        <taxon>Bacteria</taxon>
        <taxon>Candidatus Eiseniibacteriota</taxon>
    </lineage>
</organism>
<dbReference type="InterPro" id="IPR036390">
    <property type="entry name" value="WH_DNA-bd_sf"/>
</dbReference>
<comment type="function">
    <text evidence="5">Negative regulator of class I heat shock genes (grpE-dnaK-dnaJ and groELS operons). Prevents heat-shock induction of these operons.</text>
</comment>
<dbReference type="InterPro" id="IPR036388">
    <property type="entry name" value="WH-like_DNA-bd_sf"/>
</dbReference>
<proteinExistence type="inferred from homology"/>
<keyword evidence="3 5" id="KW-0346">Stress response</keyword>
<keyword evidence="1 5" id="KW-0678">Repressor</keyword>
<dbReference type="InterPro" id="IPR029016">
    <property type="entry name" value="GAF-like_dom_sf"/>
</dbReference>
<keyword evidence="2 5" id="KW-0805">Transcription regulation</keyword>
<name>A0A9D6L7F4_UNCEI</name>
<evidence type="ECO:0000256" key="5">
    <source>
        <dbReference type="HAMAP-Rule" id="MF_00081"/>
    </source>
</evidence>
<evidence type="ECO:0000256" key="4">
    <source>
        <dbReference type="ARBA" id="ARBA00023163"/>
    </source>
</evidence>
<evidence type="ECO:0000313" key="8">
    <source>
        <dbReference type="Proteomes" id="UP000807850"/>
    </source>
</evidence>
<comment type="caution">
    <text evidence="7">The sequence shown here is derived from an EMBL/GenBank/DDBJ whole genome shotgun (WGS) entry which is preliminary data.</text>
</comment>
<dbReference type="Gene3D" id="3.30.390.60">
    <property type="entry name" value="Heat-inducible transcription repressor hrca homolog, domain 3"/>
    <property type="match status" value="1"/>
</dbReference>
<dbReference type="Pfam" id="PF01628">
    <property type="entry name" value="HrcA"/>
    <property type="match status" value="1"/>
</dbReference>
<dbReference type="AlphaFoldDB" id="A0A9D6L7F4"/>
<comment type="similarity">
    <text evidence="5">Belongs to the HrcA family.</text>
</comment>
<dbReference type="EMBL" id="JACQAY010000089">
    <property type="protein sequence ID" value="MBI3539239.1"/>
    <property type="molecule type" value="Genomic_DNA"/>
</dbReference>
<accession>A0A9D6L7F4</accession>
<dbReference type="PIRSF" id="PIRSF005485">
    <property type="entry name" value="HrcA"/>
    <property type="match status" value="1"/>
</dbReference>
<feature type="domain" description="Heat-inducible transcription repressor HrcA C-terminal" evidence="6">
    <location>
        <begin position="119"/>
        <end position="331"/>
    </location>
</feature>
<dbReference type="GO" id="GO:0045892">
    <property type="term" value="P:negative regulation of DNA-templated transcription"/>
    <property type="evidence" value="ECO:0007669"/>
    <property type="project" value="UniProtKB-UniRule"/>
</dbReference>
<dbReference type="Gene3D" id="1.10.10.10">
    <property type="entry name" value="Winged helix-like DNA-binding domain superfamily/Winged helix DNA-binding domain"/>
    <property type="match status" value="1"/>
</dbReference>
<evidence type="ECO:0000256" key="1">
    <source>
        <dbReference type="ARBA" id="ARBA00022491"/>
    </source>
</evidence>
<dbReference type="SUPFAM" id="SSF46785">
    <property type="entry name" value="Winged helix' DNA-binding domain"/>
    <property type="match status" value="1"/>
</dbReference>
<keyword evidence="4 5" id="KW-0804">Transcription</keyword>
<evidence type="ECO:0000256" key="3">
    <source>
        <dbReference type="ARBA" id="ARBA00023016"/>
    </source>
</evidence>
<sequence>MSHPAFPGGVHREDPELSHRQRQVFLALVTLHGDSARPVGSEALSQQGGIPLSPASIRGALAELEAAGLVARAHASAGRVPSETGYDFFIRHLLTPAALAPAELAQVDETLGRSARDVEHLLGEASRLLSSLTHQLGLALTTSLEGERLTGLELQPLDARRALMIMSLGAGVVRTLVLELESPLDGAELDEVSSVLRERLIGRDLAEVRDRLAADPELVRWSAVRMVARAAAAHWATGPSARFSSGAGHIAGQPEFAAGAALGSLLRIVEQGPPLDRLMVEGAEGHSAVRVGLDEDEALHRCSLVSYPLPGVRRGAVGVLGPLRMDYARVISIVDVVGRRVAELL</sequence>
<dbReference type="GO" id="GO:0003677">
    <property type="term" value="F:DNA binding"/>
    <property type="evidence" value="ECO:0007669"/>
    <property type="project" value="InterPro"/>
</dbReference>
<dbReference type="PANTHER" id="PTHR34824:SF1">
    <property type="entry name" value="HEAT-INDUCIBLE TRANSCRIPTION REPRESSOR HRCA"/>
    <property type="match status" value="1"/>
</dbReference>
<dbReference type="NCBIfam" id="TIGR00331">
    <property type="entry name" value="hrcA"/>
    <property type="match status" value="1"/>
</dbReference>
<reference evidence="7" key="1">
    <citation type="submission" date="2020-07" db="EMBL/GenBank/DDBJ databases">
        <title>Huge and variable diversity of episymbiotic CPR bacteria and DPANN archaea in groundwater ecosystems.</title>
        <authorList>
            <person name="He C.Y."/>
            <person name="Keren R."/>
            <person name="Whittaker M."/>
            <person name="Farag I.F."/>
            <person name="Doudna J."/>
            <person name="Cate J.H.D."/>
            <person name="Banfield J.F."/>
        </authorList>
    </citation>
    <scope>NUCLEOTIDE SEQUENCE</scope>
    <source>
        <strain evidence="7">NC_groundwater_928_Pr1_S-0.2um_72_17</strain>
    </source>
</reference>
<evidence type="ECO:0000313" key="7">
    <source>
        <dbReference type="EMBL" id="MBI3539239.1"/>
    </source>
</evidence>
<dbReference type="Gene3D" id="3.30.450.40">
    <property type="match status" value="1"/>
</dbReference>
<evidence type="ECO:0000256" key="2">
    <source>
        <dbReference type="ARBA" id="ARBA00023015"/>
    </source>
</evidence>
<dbReference type="SUPFAM" id="SSF55781">
    <property type="entry name" value="GAF domain-like"/>
    <property type="match status" value="1"/>
</dbReference>
<dbReference type="InterPro" id="IPR002571">
    <property type="entry name" value="HrcA"/>
</dbReference>
<dbReference type="HAMAP" id="MF_00081">
    <property type="entry name" value="HrcA"/>
    <property type="match status" value="1"/>
</dbReference>
<protein>
    <recommendedName>
        <fullName evidence="5">Heat-inducible transcription repressor HrcA</fullName>
    </recommendedName>
</protein>
<dbReference type="InterPro" id="IPR023120">
    <property type="entry name" value="WHTH_transcript_rep_HrcA_IDD"/>
</dbReference>
<dbReference type="Proteomes" id="UP000807850">
    <property type="component" value="Unassembled WGS sequence"/>
</dbReference>
<dbReference type="PANTHER" id="PTHR34824">
    <property type="entry name" value="HEAT-INDUCIBLE TRANSCRIPTION REPRESSOR HRCA"/>
    <property type="match status" value="1"/>
</dbReference>
<dbReference type="InterPro" id="IPR021153">
    <property type="entry name" value="HrcA_C"/>
</dbReference>
<gene>
    <name evidence="5 7" type="primary">hrcA</name>
    <name evidence="7" type="ORF">HY076_03085</name>
</gene>
<evidence type="ECO:0000259" key="6">
    <source>
        <dbReference type="Pfam" id="PF01628"/>
    </source>
</evidence>